<organism evidence="2 3">
    <name type="scientific">Marasmius crinis-equi</name>
    <dbReference type="NCBI Taxonomy" id="585013"/>
    <lineage>
        <taxon>Eukaryota</taxon>
        <taxon>Fungi</taxon>
        <taxon>Dikarya</taxon>
        <taxon>Basidiomycota</taxon>
        <taxon>Agaricomycotina</taxon>
        <taxon>Agaricomycetes</taxon>
        <taxon>Agaricomycetidae</taxon>
        <taxon>Agaricales</taxon>
        <taxon>Marasmiineae</taxon>
        <taxon>Marasmiaceae</taxon>
        <taxon>Marasmius</taxon>
    </lineage>
</organism>
<reference evidence="2 3" key="1">
    <citation type="submission" date="2024-02" db="EMBL/GenBank/DDBJ databases">
        <title>A draft genome for the cacao thread blight pathogen Marasmius crinis-equi.</title>
        <authorList>
            <person name="Cohen S.P."/>
            <person name="Baruah I.K."/>
            <person name="Amoako-Attah I."/>
            <person name="Bukari Y."/>
            <person name="Meinhardt L.W."/>
            <person name="Bailey B.A."/>
        </authorList>
    </citation>
    <scope>NUCLEOTIDE SEQUENCE [LARGE SCALE GENOMIC DNA]</scope>
    <source>
        <strain evidence="2 3">GH-76</strain>
    </source>
</reference>
<feature type="region of interest" description="Disordered" evidence="1">
    <location>
        <begin position="272"/>
        <end position="293"/>
    </location>
</feature>
<evidence type="ECO:0000313" key="2">
    <source>
        <dbReference type="EMBL" id="KAL0568026.1"/>
    </source>
</evidence>
<accession>A0ABR3EYM0</accession>
<name>A0ABR3EYM0_9AGAR</name>
<evidence type="ECO:0000256" key="1">
    <source>
        <dbReference type="SAM" id="MobiDB-lite"/>
    </source>
</evidence>
<comment type="caution">
    <text evidence="2">The sequence shown here is derived from an EMBL/GenBank/DDBJ whole genome shotgun (WGS) entry which is preliminary data.</text>
</comment>
<protein>
    <submittedName>
        <fullName evidence="2">Uncharacterized protein</fullName>
    </submittedName>
</protein>
<sequence>MPQLWNYNFRTNKYQYMAMLTESPPIPTKFRSWSDDVRFLQHIPPAIEYDGDIAQLTDVHRYIPDFVGTVSSLGLYRDLTDIPDFIKTHPSVMFGTTMVLSLAFVPNGAFATFGIHVPPLRFIAPAYLSQTSLEDEDSWEDLVLVNNILFELRGEFTADPCTFSPPVYLFHRALGWEIVNGVRQVDISYLSKPFYWYLDPDGRSCLPEEWLEDYGIPKVNVMLWIGRCWEKPHYAAVREYLLLENQDPIQFAKDHGYPILQKWEEDRFKTVNDGQSNEVGSDNEDDEYHSCEE</sequence>
<gene>
    <name evidence="2" type="ORF">V5O48_013965</name>
</gene>
<dbReference type="EMBL" id="JBAHYK010001433">
    <property type="protein sequence ID" value="KAL0568026.1"/>
    <property type="molecule type" value="Genomic_DNA"/>
</dbReference>
<proteinExistence type="predicted"/>
<evidence type="ECO:0000313" key="3">
    <source>
        <dbReference type="Proteomes" id="UP001465976"/>
    </source>
</evidence>
<keyword evidence="3" id="KW-1185">Reference proteome</keyword>
<dbReference type="Proteomes" id="UP001465976">
    <property type="component" value="Unassembled WGS sequence"/>
</dbReference>